<proteinExistence type="predicted"/>
<dbReference type="AlphaFoldDB" id="A0A9N8HDU2"/>
<keyword evidence="2" id="KW-1185">Reference proteome</keyword>
<organism evidence="1 2">
    <name type="scientific">Seminavis robusta</name>
    <dbReference type="NCBI Taxonomy" id="568900"/>
    <lineage>
        <taxon>Eukaryota</taxon>
        <taxon>Sar</taxon>
        <taxon>Stramenopiles</taxon>
        <taxon>Ochrophyta</taxon>
        <taxon>Bacillariophyta</taxon>
        <taxon>Bacillariophyceae</taxon>
        <taxon>Bacillariophycidae</taxon>
        <taxon>Naviculales</taxon>
        <taxon>Naviculaceae</taxon>
        <taxon>Seminavis</taxon>
    </lineage>
</organism>
<sequence length="425" mass="46701">MDCGSWAFDERGPIFHFPKFAESKRDTPVESHFPSDVVKAVLEYVHLGDSDLLKVELDGKGSAWDNASANLHLEIQRVVQLSAAALYYDLPGLGRRAHSCVLRQLRQTPSLSFSILEACQAEGPDALDGMKSMALSAIESMDGIASLDPALVGLLSFETLQQIVAHKGTGIDDAMRFEIIRLWSVSGEERNSSASKLVEQHVRLEMLDPEMLSTSVESSGLATSSQLAKAFKSLALAAKKTYGVDFKKARLDQNRDSWKATSTRISLEGLDTGIGYVLSVPPMTTRNKIHKWTIKIEEAGEDSVLWLGVMTCGFESVSLNSYLAGHEFAHGLTSDKEMWSLGSSQRLFSTTRDCFKAGDMIDVELDLTERPHVGKFDLCFSRGSERILSIANSLRLLENNSMLPAVSVSKGSYATFRLISYNCNA</sequence>
<dbReference type="InterPro" id="IPR043136">
    <property type="entry name" value="B30.2/SPRY_sf"/>
</dbReference>
<gene>
    <name evidence="1" type="ORF">SEMRO_272_G104960.1</name>
</gene>
<protein>
    <submittedName>
        <fullName evidence="1">Uncharacterized protein</fullName>
    </submittedName>
</protein>
<dbReference type="Proteomes" id="UP001153069">
    <property type="component" value="Unassembled WGS sequence"/>
</dbReference>
<accession>A0A9N8HDU2</accession>
<dbReference type="SUPFAM" id="SSF49899">
    <property type="entry name" value="Concanavalin A-like lectins/glucanases"/>
    <property type="match status" value="1"/>
</dbReference>
<dbReference type="InterPro" id="IPR013320">
    <property type="entry name" value="ConA-like_dom_sf"/>
</dbReference>
<comment type="caution">
    <text evidence="1">The sequence shown here is derived from an EMBL/GenBank/DDBJ whole genome shotgun (WGS) entry which is preliminary data.</text>
</comment>
<dbReference type="EMBL" id="CAICTM010000271">
    <property type="protein sequence ID" value="CAB9506608.1"/>
    <property type="molecule type" value="Genomic_DNA"/>
</dbReference>
<dbReference type="OrthoDB" id="2398535at2759"/>
<evidence type="ECO:0000313" key="2">
    <source>
        <dbReference type="Proteomes" id="UP001153069"/>
    </source>
</evidence>
<evidence type="ECO:0000313" key="1">
    <source>
        <dbReference type="EMBL" id="CAB9506608.1"/>
    </source>
</evidence>
<dbReference type="Gene3D" id="2.60.120.920">
    <property type="match status" value="1"/>
</dbReference>
<name>A0A9N8HDU2_9STRA</name>
<reference evidence="1" key="1">
    <citation type="submission" date="2020-06" db="EMBL/GenBank/DDBJ databases">
        <authorList>
            <consortium name="Plant Systems Biology data submission"/>
        </authorList>
    </citation>
    <scope>NUCLEOTIDE SEQUENCE</scope>
    <source>
        <strain evidence="1">D6</strain>
    </source>
</reference>